<feature type="compositionally biased region" description="Low complexity" evidence="11">
    <location>
        <begin position="312"/>
        <end position="325"/>
    </location>
</feature>
<keyword evidence="15" id="KW-1185">Reference proteome</keyword>
<dbReference type="GO" id="GO:0005484">
    <property type="term" value="F:SNAP receptor activity"/>
    <property type="evidence" value="ECO:0007669"/>
    <property type="project" value="InterPro"/>
</dbReference>
<evidence type="ECO:0000256" key="11">
    <source>
        <dbReference type="SAM" id="MobiDB-lite"/>
    </source>
</evidence>
<evidence type="ECO:0000259" key="13">
    <source>
        <dbReference type="Pfam" id="PF03908"/>
    </source>
</evidence>
<dbReference type="GO" id="GO:0005789">
    <property type="term" value="C:endoplasmic reticulum membrane"/>
    <property type="evidence" value="ECO:0007669"/>
    <property type="project" value="UniProtKB-SubCell"/>
</dbReference>
<dbReference type="PANTHER" id="PTHR12825:SF0">
    <property type="entry name" value="VESICLE TRANSPORT PROTEIN SEC20"/>
    <property type="match status" value="1"/>
</dbReference>
<organism evidence="14 15">
    <name type="scientific">Vanrija pseudolonga</name>
    <dbReference type="NCBI Taxonomy" id="143232"/>
    <lineage>
        <taxon>Eukaryota</taxon>
        <taxon>Fungi</taxon>
        <taxon>Dikarya</taxon>
        <taxon>Basidiomycota</taxon>
        <taxon>Agaricomycotina</taxon>
        <taxon>Tremellomycetes</taxon>
        <taxon>Trichosporonales</taxon>
        <taxon>Trichosporonaceae</taxon>
        <taxon>Vanrija</taxon>
    </lineage>
</organism>
<accession>A0AAF1BLU0</accession>
<evidence type="ECO:0000256" key="9">
    <source>
        <dbReference type="ARBA" id="ARBA00037934"/>
    </source>
</evidence>
<evidence type="ECO:0000313" key="14">
    <source>
        <dbReference type="EMBL" id="WOO81284.1"/>
    </source>
</evidence>
<dbReference type="InterPro" id="IPR005606">
    <property type="entry name" value="Sec20"/>
</dbReference>
<keyword evidence="8 12" id="KW-0472">Membrane</keyword>
<keyword evidence="3 12" id="KW-0812">Transmembrane</keyword>
<evidence type="ECO:0000256" key="10">
    <source>
        <dbReference type="SAM" id="Coils"/>
    </source>
</evidence>
<keyword evidence="4" id="KW-0256">Endoplasmic reticulum</keyword>
<keyword evidence="2" id="KW-0813">Transport</keyword>
<evidence type="ECO:0000256" key="2">
    <source>
        <dbReference type="ARBA" id="ARBA00022448"/>
    </source>
</evidence>
<evidence type="ECO:0000256" key="3">
    <source>
        <dbReference type="ARBA" id="ARBA00022692"/>
    </source>
</evidence>
<gene>
    <name evidence="14" type="primary">SEC20</name>
    <name evidence="14" type="ORF">LOC62_03G004812</name>
</gene>
<evidence type="ECO:0000313" key="15">
    <source>
        <dbReference type="Proteomes" id="UP000827549"/>
    </source>
</evidence>
<sequence length="344" mass="36055">MPPIPPQALDPTAALAALSRTLSDVRGYQLPRLRSAKSAALARDLASEARADLASVQRGLEDAREAVEGLSAARRDGALLAYNELEREYDETTAEFRAALVESKRAVAAFARRHELLEPDEAPRAQPTASVGGDDALQTKTNEVTDALRRTTQLLQAELERSVLSTQMLDESTRTIKSTHGLYDNYAALLTTSTQLVRALERADWWDRALIFGALAFFLLCVGYVLKSRVLNRVGGAAAWWVGGSFRLIRAGLGGGSAKRVKDVAEVATGAAAKGAAAAVAAGAAASAAAAGGGVSSLPHDDDREKVHDDAVGAADADTDASTARDPVAAIIDSVGSGAPRDEL</sequence>
<feature type="domain" description="Sec20 C-terminal" evidence="13">
    <location>
        <begin position="140"/>
        <end position="230"/>
    </location>
</feature>
<dbReference type="GeneID" id="87808045"/>
<evidence type="ECO:0000256" key="8">
    <source>
        <dbReference type="ARBA" id="ARBA00023136"/>
    </source>
</evidence>
<dbReference type="InterPro" id="IPR056173">
    <property type="entry name" value="Sec20_C"/>
</dbReference>
<evidence type="ECO:0000256" key="6">
    <source>
        <dbReference type="ARBA" id="ARBA00022989"/>
    </source>
</evidence>
<reference evidence="14" key="1">
    <citation type="submission" date="2023-10" db="EMBL/GenBank/DDBJ databases">
        <authorList>
            <person name="Noh H."/>
        </authorList>
    </citation>
    <scope>NUCLEOTIDE SEQUENCE</scope>
    <source>
        <strain evidence="14">DUCC4014</strain>
    </source>
</reference>
<evidence type="ECO:0000256" key="5">
    <source>
        <dbReference type="ARBA" id="ARBA00022892"/>
    </source>
</evidence>
<protein>
    <submittedName>
        <fullName evidence="14">Protein transport protein SEC20</fullName>
    </submittedName>
</protein>
<dbReference type="Pfam" id="PF03908">
    <property type="entry name" value="Sec20"/>
    <property type="match status" value="1"/>
</dbReference>
<name>A0AAF1BLU0_9TREE</name>
<evidence type="ECO:0000256" key="1">
    <source>
        <dbReference type="ARBA" id="ARBA00004163"/>
    </source>
</evidence>
<dbReference type="RefSeq" id="XP_062627316.1">
    <property type="nucleotide sequence ID" value="XM_062771332.1"/>
</dbReference>
<evidence type="ECO:0000256" key="7">
    <source>
        <dbReference type="ARBA" id="ARBA00023054"/>
    </source>
</evidence>
<evidence type="ECO:0000256" key="4">
    <source>
        <dbReference type="ARBA" id="ARBA00022824"/>
    </source>
</evidence>
<dbReference type="Proteomes" id="UP000827549">
    <property type="component" value="Chromosome 3"/>
</dbReference>
<feature type="region of interest" description="Disordered" evidence="11">
    <location>
        <begin position="118"/>
        <end position="137"/>
    </location>
</feature>
<comment type="similarity">
    <text evidence="9">Belongs to the SEC20 family.</text>
</comment>
<keyword evidence="7 10" id="KW-0175">Coiled coil</keyword>
<feature type="coiled-coil region" evidence="10">
    <location>
        <begin position="46"/>
        <end position="102"/>
    </location>
</feature>
<dbReference type="PANTHER" id="PTHR12825">
    <property type="entry name" value="BNIP1-RELATED"/>
    <property type="match status" value="1"/>
</dbReference>
<dbReference type="AlphaFoldDB" id="A0AAF1BLU0"/>
<keyword evidence="5" id="KW-0931">ER-Golgi transport</keyword>
<evidence type="ECO:0000256" key="12">
    <source>
        <dbReference type="SAM" id="Phobius"/>
    </source>
</evidence>
<feature type="region of interest" description="Disordered" evidence="11">
    <location>
        <begin position="295"/>
        <end position="325"/>
    </location>
</feature>
<keyword evidence="6 12" id="KW-1133">Transmembrane helix</keyword>
<proteinExistence type="inferred from homology"/>
<dbReference type="EMBL" id="CP086716">
    <property type="protein sequence ID" value="WOO81284.1"/>
    <property type="molecule type" value="Genomic_DNA"/>
</dbReference>
<feature type="compositionally biased region" description="Basic and acidic residues" evidence="11">
    <location>
        <begin position="299"/>
        <end position="311"/>
    </location>
</feature>
<feature type="transmembrane region" description="Helical" evidence="12">
    <location>
        <begin position="205"/>
        <end position="226"/>
    </location>
</feature>
<comment type="subcellular location">
    <subcellularLocation>
        <location evidence="1">Endoplasmic reticulum membrane</location>
        <topology evidence="1">Single-pass type IV membrane protein</topology>
    </subcellularLocation>
</comment>
<dbReference type="GO" id="GO:0031201">
    <property type="term" value="C:SNARE complex"/>
    <property type="evidence" value="ECO:0007669"/>
    <property type="project" value="TreeGrafter"/>
</dbReference>
<dbReference type="GO" id="GO:0006890">
    <property type="term" value="P:retrograde vesicle-mediated transport, Golgi to endoplasmic reticulum"/>
    <property type="evidence" value="ECO:0007669"/>
    <property type="project" value="InterPro"/>
</dbReference>